<sequence>MSGRQDPVVGSQPRVSGRERGSMLRHSLENRDAQTRQLQDAVTNVDKDFGELCQIFAAYVWKTARLRDKADLLVNEINVYASTETPHLKQGLKNFADEFAKLQDYRQAEDDLKATLTARNREAKQLTQLERTRQRNPSDRHVISQAETELQRATMDATRTTRHLEETIDNFEKQKIKDIKVFRHSLYPQDYSSRLDIVRANSKSPLQKSLSAKCVSGTGQVIDLSTKKGSPNRR</sequence>
<dbReference type="Ensembl" id="ENSBGRT00000020539.1">
    <property type="protein sequence ID" value="ENSBGRP00000017740.1"/>
    <property type="gene ID" value="ENSBGRG00000011132.1"/>
</dbReference>
<feature type="compositionally biased region" description="Basic and acidic residues" evidence="1">
    <location>
        <begin position="16"/>
        <end position="32"/>
    </location>
</feature>
<dbReference type="GO" id="GO:0036064">
    <property type="term" value="C:ciliary basal body"/>
    <property type="evidence" value="ECO:0007669"/>
    <property type="project" value="TreeGrafter"/>
</dbReference>
<keyword evidence="3" id="KW-1185">Reference proteome</keyword>
<dbReference type="PANTHER" id="PTHR21223">
    <property type="entry name" value="CBY1-INTERACTING BAR DOMAIN-CONTAINING PROTEIN HOMOLOG"/>
    <property type="match status" value="1"/>
</dbReference>
<dbReference type="Proteomes" id="UP000694520">
    <property type="component" value="Chromosome 13"/>
</dbReference>
<reference evidence="2" key="2">
    <citation type="submission" date="2025-08" db="UniProtKB">
        <authorList>
            <consortium name="Ensembl"/>
        </authorList>
    </citation>
    <scope>IDENTIFICATION</scope>
</reference>
<organism evidence="2 3">
    <name type="scientific">Bos mutus grunniens</name>
    <name type="common">Wild yak</name>
    <name type="synonym">Bos grunniens</name>
    <dbReference type="NCBI Taxonomy" id="30521"/>
    <lineage>
        <taxon>Eukaryota</taxon>
        <taxon>Metazoa</taxon>
        <taxon>Chordata</taxon>
        <taxon>Craniata</taxon>
        <taxon>Vertebrata</taxon>
        <taxon>Euteleostomi</taxon>
        <taxon>Mammalia</taxon>
        <taxon>Eutheria</taxon>
        <taxon>Laurasiatheria</taxon>
        <taxon>Artiodactyla</taxon>
        <taxon>Ruminantia</taxon>
        <taxon>Pecora</taxon>
        <taxon>Bovidae</taxon>
        <taxon>Bovinae</taxon>
        <taxon>Bos</taxon>
    </lineage>
</organism>
<reference evidence="2" key="3">
    <citation type="submission" date="2025-09" db="UniProtKB">
        <authorList>
            <consortium name="Ensembl"/>
        </authorList>
    </citation>
    <scope>IDENTIFICATION</scope>
</reference>
<evidence type="ECO:0000313" key="2">
    <source>
        <dbReference type="Ensembl" id="ENSBGRP00000017740.1"/>
    </source>
</evidence>
<dbReference type="GO" id="GO:0060271">
    <property type="term" value="P:cilium assembly"/>
    <property type="evidence" value="ECO:0007669"/>
    <property type="project" value="TreeGrafter"/>
</dbReference>
<evidence type="ECO:0000256" key="1">
    <source>
        <dbReference type="SAM" id="MobiDB-lite"/>
    </source>
</evidence>
<reference evidence="2" key="1">
    <citation type="submission" date="2019-05" db="EMBL/GenBank/DDBJ databases">
        <authorList>
            <person name="Zhang S."/>
            <person name="Liu J."/>
        </authorList>
    </citation>
    <scope>NUCLEOTIDE SEQUENCE [LARGE SCALE GENOMIC DNA]</scope>
</reference>
<dbReference type="AlphaFoldDB" id="A0A8B9X6K3"/>
<protein>
    <submittedName>
        <fullName evidence="2">Uncharacterized protein</fullName>
    </submittedName>
</protein>
<evidence type="ECO:0000313" key="3">
    <source>
        <dbReference type="Proteomes" id="UP000694520"/>
    </source>
</evidence>
<dbReference type="Pfam" id="PF06730">
    <property type="entry name" value="FAM92"/>
    <property type="match status" value="1"/>
</dbReference>
<feature type="region of interest" description="Disordered" evidence="1">
    <location>
        <begin position="1"/>
        <end position="32"/>
    </location>
</feature>
<accession>A0A8B9X6K3</accession>
<proteinExistence type="predicted"/>
<dbReference type="GO" id="GO:0035869">
    <property type="term" value="C:ciliary transition zone"/>
    <property type="evidence" value="ECO:0007669"/>
    <property type="project" value="TreeGrafter"/>
</dbReference>
<dbReference type="InterPro" id="IPR009602">
    <property type="entry name" value="CBAR/FAM92"/>
</dbReference>
<name>A0A8B9X6K3_BOSMU</name>
<dbReference type="GeneTree" id="ENSGT00390000010285"/>
<dbReference type="PANTHER" id="PTHR21223:SF4">
    <property type="entry name" value="CBY1-INTERACTING BAR DOMAIN-CONTAINING PROTEIN 1"/>
    <property type="match status" value="1"/>
</dbReference>